<dbReference type="OrthoDB" id="5308957at2759"/>
<dbReference type="Proteomes" id="UP000800041">
    <property type="component" value="Unassembled WGS sequence"/>
</dbReference>
<evidence type="ECO:0000259" key="2">
    <source>
        <dbReference type="Pfam" id="PF14420"/>
    </source>
</evidence>
<feature type="region of interest" description="Disordered" evidence="1">
    <location>
        <begin position="187"/>
        <end position="208"/>
    </location>
</feature>
<protein>
    <recommendedName>
        <fullName evidence="2">Clr5 domain-containing protein</fullName>
    </recommendedName>
</protein>
<organism evidence="3 4">
    <name type="scientific">Aulographum hederae CBS 113979</name>
    <dbReference type="NCBI Taxonomy" id="1176131"/>
    <lineage>
        <taxon>Eukaryota</taxon>
        <taxon>Fungi</taxon>
        <taxon>Dikarya</taxon>
        <taxon>Ascomycota</taxon>
        <taxon>Pezizomycotina</taxon>
        <taxon>Dothideomycetes</taxon>
        <taxon>Pleosporomycetidae</taxon>
        <taxon>Aulographales</taxon>
        <taxon>Aulographaceae</taxon>
    </lineage>
</organism>
<accession>A0A6G1H790</accession>
<feature type="region of interest" description="Disordered" evidence="1">
    <location>
        <begin position="84"/>
        <end position="175"/>
    </location>
</feature>
<dbReference type="InterPro" id="IPR025676">
    <property type="entry name" value="Clr5_dom"/>
</dbReference>
<dbReference type="EMBL" id="ML977147">
    <property type="protein sequence ID" value="KAF1988890.1"/>
    <property type="molecule type" value="Genomic_DNA"/>
</dbReference>
<evidence type="ECO:0000256" key="1">
    <source>
        <dbReference type="SAM" id="MobiDB-lite"/>
    </source>
</evidence>
<proteinExistence type="predicted"/>
<reference evidence="3" key="1">
    <citation type="journal article" date="2020" name="Stud. Mycol.">
        <title>101 Dothideomycetes genomes: a test case for predicting lifestyles and emergence of pathogens.</title>
        <authorList>
            <person name="Haridas S."/>
            <person name="Albert R."/>
            <person name="Binder M."/>
            <person name="Bloem J."/>
            <person name="Labutti K."/>
            <person name="Salamov A."/>
            <person name="Andreopoulos B."/>
            <person name="Baker S."/>
            <person name="Barry K."/>
            <person name="Bills G."/>
            <person name="Bluhm B."/>
            <person name="Cannon C."/>
            <person name="Castanera R."/>
            <person name="Culley D."/>
            <person name="Daum C."/>
            <person name="Ezra D."/>
            <person name="Gonzalez J."/>
            <person name="Henrissat B."/>
            <person name="Kuo A."/>
            <person name="Liang C."/>
            <person name="Lipzen A."/>
            <person name="Lutzoni F."/>
            <person name="Magnuson J."/>
            <person name="Mondo S."/>
            <person name="Nolan M."/>
            <person name="Ohm R."/>
            <person name="Pangilinan J."/>
            <person name="Park H.-J."/>
            <person name="Ramirez L."/>
            <person name="Alfaro M."/>
            <person name="Sun H."/>
            <person name="Tritt A."/>
            <person name="Yoshinaga Y."/>
            <person name="Zwiers L.-H."/>
            <person name="Turgeon B."/>
            <person name="Goodwin S."/>
            <person name="Spatafora J."/>
            <person name="Crous P."/>
            <person name="Grigoriev I."/>
        </authorList>
    </citation>
    <scope>NUCLEOTIDE SEQUENCE</scope>
    <source>
        <strain evidence="3">CBS 113979</strain>
    </source>
</reference>
<dbReference type="AlphaFoldDB" id="A0A6G1H790"/>
<dbReference type="Pfam" id="PF14420">
    <property type="entry name" value="Clr5"/>
    <property type="match status" value="1"/>
</dbReference>
<feature type="compositionally biased region" description="Basic and acidic residues" evidence="1">
    <location>
        <begin position="84"/>
        <end position="93"/>
    </location>
</feature>
<feature type="compositionally biased region" description="Polar residues" evidence="1">
    <location>
        <begin position="96"/>
        <end position="121"/>
    </location>
</feature>
<evidence type="ECO:0000313" key="4">
    <source>
        <dbReference type="Proteomes" id="UP000800041"/>
    </source>
</evidence>
<feature type="compositionally biased region" description="Basic and acidic residues" evidence="1">
    <location>
        <begin position="146"/>
        <end position="155"/>
    </location>
</feature>
<evidence type="ECO:0000313" key="3">
    <source>
        <dbReference type="EMBL" id="KAF1988890.1"/>
    </source>
</evidence>
<feature type="domain" description="Clr5" evidence="2">
    <location>
        <begin position="23"/>
        <end position="75"/>
    </location>
</feature>
<keyword evidence="4" id="KW-1185">Reference proteome</keyword>
<name>A0A6G1H790_9PEZI</name>
<sequence length="838" mass="94038">MATPTIIQYKPNEQHGSKTRRIPKEEWESRRGLLHQYFMSERKTVKDIHSIMGRTDTFNPTLNQFIEQFKKWGFSRYSTTANRADREVDHDHFSPSLPSMITSGQDTLSTPNSGCSFLSSTEPEKPSAKRVLPQDSSLPTSEENDHEPLGKRQKLDQSSSMRQPDQHTSDLPHLPCDVSKREEHAKPLEATSGLAISTSVSEHSKSKETESAKYLGIQVCDRSCPPCFSEAVDLEKATDRMLLTYGDDLLASRSSRPVRPLENKNSARRYASAYAALCRTPEPFPSLDCGHVAEEHFDASKATCDMPQALQPLDCEKELEEHFDASKETCDMPQPLQPLDCEKEPNEHIEVKATTCGTSSPVRSRGSEEAIEGYSDTNAATCGKPQRVRPLDCGKEAEEYSDVEIEDMKHAADYLLSTGRPGAFSLYSTVHQAYRSRSQDTFQVTVSCARSATSLVEQREAREIVVLELRKQQTSERLEPKQKILKVLLQLISSHADLNEEPVVQKLHELFLGNRSEEGLLCLMSKKKPCYGLLTYWLLLWVMKRVELFHDFISDHAWPVIFEPIAACVEWCSQELGKMQVGSIVEVGTDARLFLRRRFGPTPGGTDSSPSTMCLSTHLVSLSDIFDPLWKLFFANKSSDSILFRDDPDETCLGALAIDILALTLEMINGNVVKSHKTKSKACIRCFCDAARSLCSRRWSGGLVFSDLLNALYEKDLFAQRSDNIGYIDERADRLVDETLMVSLPALLPSPEIGPGHGHGLHRVQSRVVSTDSSIEANRSSLTPSIRSMLRIATALRPSRMSYKSLSWRTRSSKYSWTSVEQSAADMEKLFRTSLTLE</sequence>
<gene>
    <name evidence="3" type="ORF">K402DRAFT_22088</name>
</gene>